<dbReference type="AlphaFoldDB" id="A0A1J8P616"/>
<sequence>MKQDYDILIVGAGIIGSSLALALSSLPLRIALIEQSSFKSLDEALPAQSKPIALNLASLRILQTLNVWTALEMYANPINSVHISQQACFAQSRMNAKELGVPQLGAVIPADRLGYELTKALLQAGASKRAQGSLDLYNPALCESINQHEGVWQVVFSHLQNEKKIIYPRLIIAADGTHSTVRSLLKIGLNIRPTSEAALTTFIDISRHHRHIAYQRFTKQGIIACLPLLANKIGLVWTSEPKTIEALQNLTASEFLENLQQHFSYRFGKLLHYTPPQTYPLKSCISATQAQAGLILLGNAAHTLLPIAAQGLNLGLQDMAECVDLIVHALQQHKDLADASLAQSYLNARLTAQRQIIRFTERLTRLQPRFGPLTFIYNNGLLAMDLLPRCKRNLSRRLMGIHGRLPGLTRGLTLQKEEY</sequence>
<keyword evidence="8" id="KW-1133">Transmembrane helix</keyword>
<dbReference type="PANTHER" id="PTHR43876">
    <property type="entry name" value="UBIQUINONE BIOSYNTHESIS MONOOXYGENASE COQ6, MITOCHONDRIAL"/>
    <property type="match status" value="1"/>
</dbReference>
<reference evidence="10 11" key="1">
    <citation type="submission" date="2016-03" db="EMBL/GenBank/DDBJ databases">
        <title>Comparative genomics of Rickettsiella.</title>
        <authorList>
            <person name="Chandler C."/>
            <person name="Wang Y."/>
        </authorList>
    </citation>
    <scope>NUCLEOTIDE SEQUENCE [LARGE SCALE GENOMIC DNA]</scope>
    <source>
        <strain evidence="10 11">RCFS May 2013</strain>
    </source>
</reference>
<evidence type="ECO:0000313" key="10">
    <source>
        <dbReference type="EMBL" id="OIZ95236.1"/>
    </source>
</evidence>
<protein>
    <recommendedName>
        <fullName evidence="9">FAD-binding domain-containing protein</fullName>
    </recommendedName>
</protein>
<comment type="pathway">
    <text evidence="2">Cofactor biosynthesis; ubiquinone biosynthesis.</text>
</comment>
<dbReference type="GO" id="GO:0071949">
    <property type="term" value="F:FAD binding"/>
    <property type="evidence" value="ECO:0007669"/>
    <property type="project" value="InterPro"/>
</dbReference>
<comment type="caution">
    <text evidence="10">The sequence shown here is derived from an EMBL/GenBank/DDBJ whole genome shotgun (WGS) entry which is preliminary data.</text>
</comment>
<evidence type="ECO:0000259" key="9">
    <source>
        <dbReference type="Pfam" id="PF01494"/>
    </source>
</evidence>
<evidence type="ECO:0000256" key="7">
    <source>
        <dbReference type="ARBA" id="ARBA00023033"/>
    </source>
</evidence>
<dbReference type="STRING" id="1225476.A1D18_03855"/>
<dbReference type="SUPFAM" id="SSF51905">
    <property type="entry name" value="FAD/NAD(P)-binding domain"/>
    <property type="match status" value="1"/>
</dbReference>
<evidence type="ECO:0000256" key="5">
    <source>
        <dbReference type="ARBA" id="ARBA00022827"/>
    </source>
</evidence>
<feature type="transmembrane region" description="Helical" evidence="8">
    <location>
        <begin position="7"/>
        <end position="28"/>
    </location>
</feature>
<dbReference type="InterPro" id="IPR010971">
    <property type="entry name" value="UbiH/COQ6"/>
</dbReference>
<dbReference type="NCBIfam" id="TIGR01988">
    <property type="entry name" value="Ubi-OHases"/>
    <property type="match status" value="1"/>
</dbReference>
<dbReference type="InterPro" id="IPR002938">
    <property type="entry name" value="FAD-bd"/>
</dbReference>
<organism evidence="10 11">
    <name type="scientific">Candidatus Rickettsiella isopodorum</name>
    <dbReference type="NCBI Taxonomy" id="1225476"/>
    <lineage>
        <taxon>Bacteria</taxon>
        <taxon>Pseudomonadati</taxon>
        <taxon>Pseudomonadota</taxon>
        <taxon>Gammaproteobacteria</taxon>
        <taxon>Legionellales</taxon>
        <taxon>Coxiellaceae</taxon>
        <taxon>Rickettsiella</taxon>
    </lineage>
</organism>
<dbReference type="EMBL" id="LUKY01000032">
    <property type="protein sequence ID" value="OIZ95236.1"/>
    <property type="molecule type" value="Genomic_DNA"/>
</dbReference>
<dbReference type="GO" id="GO:0006744">
    <property type="term" value="P:ubiquinone biosynthetic process"/>
    <property type="evidence" value="ECO:0007669"/>
    <property type="project" value="UniProtKB-UniPathway"/>
</dbReference>
<keyword evidence="11" id="KW-1185">Reference proteome</keyword>
<keyword evidence="8" id="KW-0472">Membrane</keyword>
<comment type="cofactor">
    <cofactor evidence="1">
        <name>FAD</name>
        <dbReference type="ChEBI" id="CHEBI:57692"/>
    </cofactor>
</comment>
<name>A0A1J8P616_9COXI</name>
<dbReference type="GO" id="GO:0008681">
    <property type="term" value="F:2-octaprenyl-6-methoxyphenol hydroxylase activity"/>
    <property type="evidence" value="ECO:0007669"/>
    <property type="project" value="TreeGrafter"/>
</dbReference>
<dbReference type="PRINTS" id="PR00420">
    <property type="entry name" value="RNGMNOXGNASE"/>
</dbReference>
<dbReference type="Proteomes" id="UP000183924">
    <property type="component" value="Unassembled WGS sequence"/>
</dbReference>
<dbReference type="UniPathway" id="UPA00232"/>
<keyword evidence="4" id="KW-0285">Flavoprotein</keyword>
<accession>A0A1J8P616</accession>
<evidence type="ECO:0000256" key="3">
    <source>
        <dbReference type="ARBA" id="ARBA00005349"/>
    </source>
</evidence>
<evidence type="ECO:0000256" key="8">
    <source>
        <dbReference type="SAM" id="Phobius"/>
    </source>
</evidence>
<evidence type="ECO:0000313" key="11">
    <source>
        <dbReference type="Proteomes" id="UP000183924"/>
    </source>
</evidence>
<keyword evidence="7" id="KW-0503">Monooxygenase</keyword>
<dbReference type="RefSeq" id="WP_071662496.1">
    <property type="nucleotide sequence ID" value="NZ_LUKY01000032.1"/>
</dbReference>
<gene>
    <name evidence="10" type="ORF">A1D18_03855</name>
</gene>
<dbReference type="OrthoDB" id="9769565at2"/>
<evidence type="ECO:0000256" key="6">
    <source>
        <dbReference type="ARBA" id="ARBA00023002"/>
    </source>
</evidence>
<keyword evidence="8" id="KW-0812">Transmembrane</keyword>
<keyword evidence="5" id="KW-0274">FAD</keyword>
<dbReference type="InterPro" id="IPR051205">
    <property type="entry name" value="UbiH/COQ6_monooxygenase"/>
</dbReference>
<keyword evidence="6" id="KW-0560">Oxidoreductase</keyword>
<dbReference type="Gene3D" id="3.50.50.60">
    <property type="entry name" value="FAD/NAD(P)-binding domain"/>
    <property type="match status" value="2"/>
</dbReference>
<evidence type="ECO:0000256" key="4">
    <source>
        <dbReference type="ARBA" id="ARBA00022630"/>
    </source>
</evidence>
<dbReference type="PANTHER" id="PTHR43876:SF8">
    <property type="entry name" value="2-OCTAPRENYL-6-METHOXYPHENOL HYDROXYLASE"/>
    <property type="match status" value="1"/>
</dbReference>
<evidence type="ECO:0000256" key="2">
    <source>
        <dbReference type="ARBA" id="ARBA00004749"/>
    </source>
</evidence>
<dbReference type="Pfam" id="PF01494">
    <property type="entry name" value="FAD_binding_3"/>
    <property type="match status" value="1"/>
</dbReference>
<dbReference type="InterPro" id="IPR036188">
    <property type="entry name" value="FAD/NAD-bd_sf"/>
</dbReference>
<evidence type="ECO:0000256" key="1">
    <source>
        <dbReference type="ARBA" id="ARBA00001974"/>
    </source>
</evidence>
<feature type="domain" description="FAD-binding" evidence="9">
    <location>
        <begin position="5"/>
        <end position="360"/>
    </location>
</feature>
<comment type="similarity">
    <text evidence="3">Belongs to the UbiH/COQ6 family.</text>
</comment>
<proteinExistence type="inferred from homology"/>